<dbReference type="EMBL" id="JBEPTQ010000002">
    <property type="protein sequence ID" value="MET4725898.1"/>
    <property type="molecule type" value="Genomic_DNA"/>
</dbReference>
<dbReference type="Proteomes" id="UP000181962">
    <property type="component" value="Chromosome"/>
</dbReference>
<dbReference type="GO" id="GO:0005524">
    <property type="term" value="F:ATP binding"/>
    <property type="evidence" value="ECO:0007669"/>
    <property type="project" value="InterPro"/>
</dbReference>
<dbReference type="AlphaFoldDB" id="A0A0M9B775"/>
<evidence type="ECO:0000313" key="5">
    <source>
        <dbReference type="Proteomes" id="UP001549291"/>
    </source>
</evidence>
<dbReference type="InterPro" id="IPR027417">
    <property type="entry name" value="P-loop_NTPase"/>
</dbReference>
<organism evidence="2 4">
    <name type="scientific">Bradyrhizobium japonicum</name>
    <dbReference type="NCBI Taxonomy" id="375"/>
    <lineage>
        <taxon>Bacteria</taxon>
        <taxon>Pseudomonadati</taxon>
        <taxon>Pseudomonadota</taxon>
        <taxon>Alphaproteobacteria</taxon>
        <taxon>Hyphomicrobiales</taxon>
        <taxon>Nitrobacteraceae</taxon>
        <taxon>Bradyrhizobium</taxon>
    </lineage>
</organism>
<evidence type="ECO:0000313" key="4">
    <source>
        <dbReference type="Proteomes" id="UP000181962"/>
    </source>
</evidence>
<name>A0A0M9B775_BRAJP</name>
<dbReference type="SUPFAM" id="SSF52540">
    <property type="entry name" value="P-loop containing nucleoside triphosphate hydrolases"/>
    <property type="match status" value="1"/>
</dbReference>
<evidence type="ECO:0000313" key="3">
    <source>
        <dbReference type="EMBL" id="MET4725898.1"/>
    </source>
</evidence>
<evidence type="ECO:0000259" key="1">
    <source>
        <dbReference type="Pfam" id="PF01695"/>
    </source>
</evidence>
<dbReference type="Proteomes" id="UP001549291">
    <property type="component" value="Unassembled WGS sequence"/>
</dbReference>
<dbReference type="EMBL" id="CP017637">
    <property type="protein sequence ID" value="APG06716.1"/>
    <property type="molecule type" value="Genomic_DNA"/>
</dbReference>
<reference evidence="3 5" key="2">
    <citation type="submission" date="2024-06" db="EMBL/GenBank/DDBJ databases">
        <title>Genomic Encyclopedia of Type Strains, Phase V (KMG-V): Genome sequencing to study the core and pangenomes of soil and plant-associated prokaryotes.</title>
        <authorList>
            <person name="Whitman W."/>
        </authorList>
    </citation>
    <scope>NUCLEOTIDE SEQUENCE [LARGE SCALE GENOMIC DNA]</scope>
    <source>
        <strain evidence="3 5">USDA 160</strain>
    </source>
</reference>
<proteinExistence type="predicted"/>
<evidence type="ECO:0000313" key="2">
    <source>
        <dbReference type="EMBL" id="APG06716.1"/>
    </source>
</evidence>
<protein>
    <submittedName>
        <fullName evidence="3">DNA replication protein DnaC</fullName>
    </submittedName>
    <submittedName>
        <fullName evidence="2">Transposase</fullName>
    </submittedName>
</protein>
<keyword evidence="5" id="KW-1185">Reference proteome</keyword>
<dbReference type="KEGG" id="bjp:RN69_00115"/>
<reference evidence="2 4" key="1">
    <citation type="submission" date="2016-11" db="EMBL/GenBank/DDBJ databases">
        <title>Complete Genome Sequence of Bradyrhizobium sp. strain J5, an isolated from soybean nodule in Hokkaido.</title>
        <authorList>
            <person name="Kanehara K."/>
        </authorList>
    </citation>
    <scope>NUCLEOTIDE SEQUENCE [LARGE SCALE GENOMIC DNA]</scope>
    <source>
        <strain evidence="2 4">J5</strain>
    </source>
</reference>
<dbReference type="PATRIC" id="fig|375.37.peg.8291"/>
<sequence length="80" mass="8967">MKAPRGLDKPLFQKLVAGEWIDRHQNLLIIGPTGVCKSWIACALGHKACRDNRSVLCQRLPRLFEALALARGDGRWLGCR</sequence>
<gene>
    <name evidence="3" type="ORF">ABIF63_010004</name>
    <name evidence="2" type="ORF">BKD09_00105</name>
</gene>
<dbReference type="InterPro" id="IPR002611">
    <property type="entry name" value="IstB_ATP-bd"/>
</dbReference>
<feature type="domain" description="IstB-like ATP-binding" evidence="1">
    <location>
        <begin position="5"/>
        <end position="76"/>
    </location>
</feature>
<accession>A0A0M9B775</accession>
<dbReference type="Pfam" id="PF01695">
    <property type="entry name" value="IstB_IS21"/>
    <property type="match status" value="1"/>
</dbReference>
<dbReference type="Gene3D" id="3.40.50.300">
    <property type="entry name" value="P-loop containing nucleotide triphosphate hydrolases"/>
    <property type="match status" value="1"/>
</dbReference>